<evidence type="ECO:0000313" key="1">
    <source>
        <dbReference type="EMBL" id="KAG6374266.1"/>
    </source>
</evidence>
<gene>
    <name evidence="1" type="ORF">JVT61DRAFT_4283</name>
</gene>
<evidence type="ECO:0000313" key="2">
    <source>
        <dbReference type="Proteomes" id="UP000683000"/>
    </source>
</evidence>
<protein>
    <submittedName>
        <fullName evidence="1">Uncharacterized protein</fullName>
    </submittedName>
</protein>
<name>A0A8I3A778_9AGAM</name>
<dbReference type="OrthoDB" id="3267861at2759"/>
<dbReference type="EMBL" id="JAGFBS010000018">
    <property type="protein sequence ID" value="KAG6374266.1"/>
    <property type="molecule type" value="Genomic_DNA"/>
</dbReference>
<keyword evidence="2" id="KW-1185">Reference proteome</keyword>
<dbReference type="AlphaFoldDB" id="A0A8I3A778"/>
<reference evidence="1" key="1">
    <citation type="submission" date="2021-03" db="EMBL/GenBank/DDBJ databases">
        <title>Evolutionary innovations through gain and loss of genes in the ectomycorrhizal Boletales.</title>
        <authorList>
            <person name="Wu G."/>
            <person name="Miyauchi S."/>
            <person name="Morin E."/>
            <person name="Yang Z.-L."/>
            <person name="Xu J."/>
            <person name="Martin F.M."/>
        </authorList>
    </citation>
    <scope>NUCLEOTIDE SEQUENCE</scope>
    <source>
        <strain evidence="1">BR01</strain>
    </source>
</reference>
<comment type="caution">
    <text evidence="1">The sequence shown here is derived from an EMBL/GenBank/DDBJ whole genome shotgun (WGS) entry which is preliminary data.</text>
</comment>
<sequence length="74" mass="8537">MDIQFLWLGQSAKVVIYYVTNYIIKTKLKLKVHLAYTVLQTTLNKVGDFDLNVNDLATHVKHLLQKCVYTLISP</sequence>
<proteinExistence type="predicted"/>
<accession>A0A8I3A778</accession>
<dbReference type="Proteomes" id="UP000683000">
    <property type="component" value="Unassembled WGS sequence"/>
</dbReference>
<organism evidence="1 2">
    <name type="scientific">Boletus reticuloceps</name>
    <dbReference type="NCBI Taxonomy" id="495285"/>
    <lineage>
        <taxon>Eukaryota</taxon>
        <taxon>Fungi</taxon>
        <taxon>Dikarya</taxon>
        <taxon>Basidiomycota</taxon>
        <taxon>Agaricomycotina</taxon>
        <taxon>Agaricomycetes</taxon>
        <taxon>Agaricomycetidae</taxon>
        <taxon>Boletales</taxon>
        <taxon>Boletineae</taxon>
        <taxon>Boletaceae</taxon>
        <taxon>Boletoideae</taxon>
        <taxon>Boletus</taxon>
    </lineage>
</organism>